<keyword evidence="1" id="KW-0732">Signal</keyword>
<keyword evidence="3" id="KW-1185">Reference proteome</keyword>
<dbReference type="AlphaFoldDB" id="A0A5E4NCN2"/>
<protein>
    <submittedName>
        <fullName evidence="2">Mononegavirales RNA-directed RNA polymerase catalytic domain</fullName>
    </submittedName>
</protein>
<feature type="signal peptide" evidence="1">
    <location>
        <begin position="1"/>
        <end position="31"/>
    </location>
</feature>
<keyword evidence="2" id="KW-0808">Transferase</keyword>
<gene>
    <name evidence="2" type="ORF">CINCED_3A007232</name>
</gene>
<feature type="chain" id="PRO_5023071407" evidence="1">
    <location>
        <begin position="32"/>
        <end position="181"/>
    </location>
</feature>
<accession>A0A5E4NCN2</accession>
<name>A0A5E4NCN2_9HEMI</name>
<keyword evidence="2" id="KW-0548">Nucleotidyltransferase</keyword>
<dbReference type="GO" id="GO:0003968">
    <property type="term" value="F:RNA-directed RNA polymerase activity"/>
    <property type="evidence" value="ECO:0007669"/>
    <property type="project" value="UniProtKB-KW"/>
</dbReference>
<evidence type="ECO:0000256" key="1">
    <source>
        <dbReference type="SAM" id="SignalP"/>
    </source>
</evidence>
<dbReference type="EMBL" id="CABPRJ010001967">
    <property type="protein sequence ID" value="VVC42608.1"/>
    <property type="molecule type" value="Genomic_DNA"/>
</dbReference>
<dbReference type="OrthoDB" id="6780295at2759"/>
<sequence length="181" mass="21210">MPKSHTTNHTTPLLLFMIFDLLLVQLNKYEGYDLHQEVSECISQGAAYSQLYPVEVYDLMKMWPSICIDAVLRDVEGYNVFYEAIRPKISHPDHIFVQRMITPKLKTEDIHICLELSGLGKIFGHPIIDMEESISSWIGKGTVLKLDKRKMGRLCSQMFKFVLCRRYYEERNRWSPLEFDS</sequence>
<proteinExistence type="predicted"/>
<evidence type="ECO:0000313" key="2">
    <source>
        <dbReference type="EMBL" id="VVC42608.1"/>
    </source>
</evidence>
<evidence type="ECO:0000313" key="3">
    <source>
        <dbReference type="Proteomes" id="UP000325440"/>
    </source>
</evidence>
<organism evidence="2 3">
    <name type="scientific">Cinara cedri</name>
    <dbReference type="NCBI Taxonomy" id="506608"/>
    <lineage>
        <taxon>Eukaryota</taxon>
        <taxon>Metazoa</taxon>
        <taxon>Ecdysozoa</taxon>
        <taxon>Arthropoda</taxon>
        <taxon>Hexapoda</taxon>
        <taxon>Insecta</taxon>
        <taxon>Pterygota</taxon>
        <taxon>Neoptera</taxon>
        <taxon>Paraneoptera</taxon>
        <taxon>Hemiptera</taxon>
        <taxon>Sternorrhyncha</taxon>
        <taxon>Aphidomorpha</taxon>
        <taxon>Aphidoidea</taxon>
        <taxon>Aphididae</taxon>
        <taxon>Lachninae</taxon>
        <taxon>Cinara</taxon>
    </lineage>
</organism>
<reference evidence="2 3" key="1">
    <citation type="submission" date="2019-08" db="EMBL/GenBank/DDBJ databases">
        <authorList>
            <person name="Alioto T."/>
            <person name="Alioto T."/>
            <person name="Gomez Garrido J."/>
        </authorList>
    </citation>
    <scope>NUCLEOTIDE SEQUENCE [LARGE SCALE GENOMIC DNA]</scope>
</reference>
<dbReference type="Proteomes" id="UP000325440">
    <property type="component" value="Unassembled WGS sequence"/>
</dbReference>
<keyword evidence="2" id="KW-0696">RNA-directed RNA polymerase</keyword>